<dbReference type="AlphaFoldDB" id="A0A7W7Y4K3"/>
<proteinExistence type="predicted"/>
<comment type="caution">
    <text evidence="2">The sequence shown here is derived from an EMBL/GenBank/DDBJ whole genome shotgun (WGS) entry which is preliminary data.</text>
</comment>
<feature type="transmembrane region" description="Helical" evidence="1">
    <location>
        <begin position="7"/>
        <end position="29"/>
    </location>
</feature>
<evidence type="ECO:0000313" key="2">
    <source>
        <dbReference type="EMBL" id="MBB5021919.1"/>
    </source>
</evidence>
<keyword evidence="1" id="KW-0472">Membrane</keyword>
<dbReference type="Proteomes" id="UP000528322">
    <property type="component" value="Unassembled WGS sequence"/>
</dbReference>
<organism evidence="2 3">
    <name type="scientific">Desulfurispira natronophila</name>
    <dbReference type="NCBI Taxonomy" id="682562"/>
    <lineage>
        <taxon>Bacteria</taxon>
        <taxon>Pseudomonadati</taxon>
        <taxon>Chrysiogenota</taxon>
        <taxon>Chrysiogenia</taxon>
        <taxon>Chrysiogenales</taxon>
        <taxon>Chrysiogenaceae</taxon>
        <taxon>Desulfurispira</taxon>
    </lineage>
</organism>
<accession>A0A7W7Y4K3</accession>
<dbReference type="EMBL" id="JACHID010000006">
    <property type="protein sequence ID" value="MBB5021919.1"/>
    <property type="molecule type" value="Genomic_DNA"/>
</dbReference>
<name>A0A7W7Y4K3_9BACT</name>
<sequence>MNQGMKPFIRLGVFLAVFVAVVVFLYFLMEAQNFNFGYVSTVRPD</sequence>
<gene>
    <name evidence="2" type="ORF">HNR37_001233</name>
</gene>
<evidence type="ECO:0000256" key="1">
    <source>
        <dbReference type="SAM" id="Phobius"/>
    </source>
</evidence>
<keyword evidence="3" id="KW-1185">Reference proteome</keyword>
<dbReference type="RefSeq" id="WP_183731494.1">
    <property type="nucleotide sequence ID" value="NZ_JACHID010000006.1"/>
</dbReference>
<keyword evidence="1" id="KW-0812">Transmembrane</keyword>
<keyword evidence="1" id="KW-1133">Transmembrane helix</keyword>
<protein>
    <submittedName>
        <fullName evidence="2">Uncharacterized protein</fullName>
    </submittedName>
</protein>
<evidence type="ECO:0000313" key="3">
    <source>
        <dbReference type="Proteomes" id="UP000528322"/>
    </source>
</evidence>
<reference evidence="2 3" key="1">
    <citation type="submission" date="2020-08" db="EMBL/GenBank/DDBJ databases">
        <title>Genomic Encyclopedia of Type Strains, Phase IV (KMG-IV): sequencing the most valuable type-strain genomes for metagenomic binning, comparative biology and taxonomic classification.</title>
        <authorList>
            <person name="Goeker M."/>
        </authorList>
    </citation>
    <scope>NUCLEOTIDE SEQUENCE [LARGE SCALE GENOMIC DNA]</scope>
    <source>
        <strain evidence="2 3">DSM 22071</strain>
    </source>
</reference>